<dbReference type="AlphaFoldDB" id="A0A914VJ12"/>
<dbReference type="WBParaSite" id="PSAMB.scaffold201size66231.g3480.t1">
    <property type="protein sequence ID" value="PSAMB.scaffold201size66231.g3480.t1"/>
    <property type="gene ID" value="PSAMB.scaffold201size66231.g3480"/>
</dbReference>
<sequence>MLRAIGVLLFLGFAGVRSAAPIERTISNGIIAGQLLTTKANNSAFAFLGIPFAQAPVGDLRFRKPVEPHPWTGVLNCTVEKAACIGDDTKDSQSEDCLYLDILQPKQCEEDPTLCAIFAYFHSDLTTDLPTFVDNLVRDGVIVVIIPHRQGPLGFLNLASDNDYDKNAGIYDLLLALKFVSDEIDIFGGDKSQLTIGGHGVGGELVGYLSLSPMANGLFSRAVALSGAPDMHQKLSSDANRDLTQQLVQRKKCQSDTISCLRKLNAEALLINDYFGPAIDEHIFVADVHQLRNTRSPKPYLIGVSSKNASRPLSTEESCRTAAASLGLASDVVIEKCKEHYDNRGQEAIFDATTVVPIVNEAASMAQSSNQTYLYSVEDFSDPYETYDNASRIFTELLKNFIKYGQPGEQWRPLDVAELNYLQLSASKATIRNAPLFHWDAVGFWNRTAPSLQQGYDFQQSERGDFDYETAFWVAVCVAVVLFMVICVRTVLNCCASRRQKLFSKYAAIDSDDSVHQEER</sequence>
<proteinExistence type="predicted"/>
<evidence type="ECO:0000259" key="3">
    <source>
        <dbReference type="Pfam" id="PF00135"/>
    </source>
</evidence>
<dbReference type="InterPro" id="IPR019819">
    <property type="entry name" value="Carboxylesterase_B_CS"/>
</dbReference>
<dbReference type="InterPro" id="IPR050309">
    <property type="entry name" value="Type-B_Carboxylest/Lipase"/>
</dbReference>
<evidence type="ECO:0000256" key="1">
    <source>
        <dbReference type="SAM" id="Phobius"/>
    </source>
</evidence>
<protein>
    <submittedName>
        <fullName evidence="5">Carboxylesterase type B domain-containing protein</fullName>
    </submittedName>
</protein>
<dbReference type="InterPro" id="IPR002018">
    <property type="entry name" value="CarbesteraseB"/>
</dbReference>
<evidence type="ECO:0000313" key="5">
    <source>
        <dbReference type="WBParaSite" id="PSAMB.scaffold201size66231.g3480.t1"/>
    </source>
</evidence>
<dbReference type="PROSITE" id="PS00941">
    <property type="entry name" value="CARBOXYLESTERASE_B_2"/>
    <property type="match status" value="1"/>
</dbReference>
<keyword evidence="2" id="KW-0732">Signal</keyword>
<keyword evidence="1" id="KW-0812">Transmembrane</keyword>
<organism evidence="4 5">
    <name type="scientific">Plectus sambesii</name>
    <dbReference type="NCBI Taxonomy" id="2011161"/>
    <lineage>
        <taxon>Eukaryota</taxon>
        <taxon>Metazoa</taxon>
        <taxon>Ecdysozoa</taxon>
        <taxon>Nematoda</taxon>
        <taxon>Chromadorea</taxon>
        <taxon>Plectida</taxon>
        <taxon>Plectina</taxon>
        <taxon>Plectoidea</taxon>
        <taxon>Plectidae</taxon>
        <taxon>Plectus</taxon>
    </lineage>
</organism>
<dbReference type="Proteomes" id="UP000887566">
    <property type="component" value="Unplaced"/>
</dbReference>
<dbReference type="Gene3D" id="3.40.50.1820">
    <property type="entry name" value="alpha/beta hydrolase"/>
    <property type="match status" value="1"/>
</dbReference>
<keyword evidence="1" id="KW-1133">Transmembrane helix</keyword>
<evidence type="ECO:0000256" key="2">
    <source>
        <dbReference type="SAM" id="SignalP"/>
    </source>
</evidence>
<keyword evidence="1" id="KW-0472">Membrane</keyword>
<accession>A0A914VJ12</accession>
<keyword evidence="4" id="KW-1185">Reference proteome</keyword>
<name>A0A914VJ12_9BILA</name>
<evidence type="ECO:0000313" key="4">
    <source>
        <dbReference type="Proteomes" id="UP000887566"/>
    </source>
</evidence>
<dbReference type="PANTHER" id="PTHR11559">
    <property type="entry name" value="CARBOXYLESTERASE"/>
    <property type="match status" value="1"/>
</dbReference>
<dbReference type="SUPFAM" id="SSF53474">
    <property type="entry name" value="alpha/beta-Hydrolases"/>
    <property type="match status" value="1"/>
</dbReference>
<dbReference type="Pfam" id="PF00135">
    <property type="entry name" value="COesterase"/>
    <property type="match status" value="1"/>
</dbReference>
<reference evidence="5" key="1">
    <citation type="submission" date="2022-11" db="UniProtKB">
        <authorList>
            <consortium name="WormBaseParasite"/>
        </authorList>
    </citation>
    <scope>IDENTIFICATION</scope>
</reference>
<feature type="chain" id="PRO_5037319555" evidence="2">
    <location>
        <begin position="20"/>
        <end position="520"/>
    </location>
</feature>
<dbReference type="InterPro" id="IPR029058">
    <property type="entry name" value="AB_hydrolase_fold"/>
</dbReference>
<feature type="domain" description="Carboxylesterase type B" evidence="3">
    <location>
        <begin position="24"/>
        <end position="379"/>
    </location>
</feature>
<feature type="signal peptide" evidence="2">
    <location>
        <begin position="1"/>
        <end position="19"/>
    </location>
</feature>
<feature type="transmembrane region" description="Helical" evidence="1">
    <location>
        <begin position="471"/>
        <end position="492"/>
    </location>
</feature>